<dbReference type="PANTHER" id="PTHR44757:SF2">
    <property type="entry name" value="BIOFILM ARCHITECTURE MAINTENANCE PROTEIN MBAA"/>
    <property type="match status" value="1"/>
</dbReference>
<dbReference type="NCBIfam" id="TIGR00254">
    <property type="entry name" value="GGDEF"/>
    <property type="match status" value="1"/>
</dbReference>
<feature type="transmembrane region" description="Helical" evidence="1">
    <location>
        <begin position="12"/>
        <end position="28"/>
    </location>
</feature>
<proteinExistence type="predicted"/>
<feature type="transmembrane region" description="Helical" evidence="1">
    <location>
        <begin position="106"/>
        <end position="123"/>
    </location>
</feature>
<dbReference type="SUPFAM" id="SSF55073">
    <property type="entry name" value="Nucleotide cyclase"/>
    <property type="match status" value="1"/>
</dbReference>
<sequence>MQANKEQKQALSVMAIHILFYYVWLIYFKGKHGILMAGGDTFQITAPVISAYYIFRNGYKKSRKDHVFWLMIGMGSICFFLAQSVWNMDEWFLKIEPPGFGASHVFGGAEVILFFAAMIVKMVQLSSHRKTIKMMFDILIVMVVATTLSWEFLLKPNWAHYAGTDWLSVLRFAFTPIGDLGLLFGALAITYTSEKLKAGALSFHFTMGMMILVLADSYYCTEGLSGVYATGNLIDPLWSISLFLITLSSIYSQSSINGEQENLHERRLSVQVDQKPLSEYFYLVLPYFAVGLLFCIMLTKVQLDAIFIGLAISIVLIILRQILTLLENEDILKKYRKLTFELDEKVRERTRELEYIAFHDQLTGLPNRRLFELFLREAIDKAIEENEQIAVLLLDLDRFKQINDVLGHSMGDLLLVRMANRLKLAVHHHGKVFRLGGDEFIMILPGVTLEKVKDQAEKIKRVINRPLKLESEEIRISTSIGISLFPNHGTDAATLMKQADVAMYQAKEAGKNAYQFFTNDMKNRISKQMMLEKGIEDALKNNAFQLVYQPLVSTKDSRIVGAEALLRWEHPEHGYIPPLEFIPIAEETGQITDIGYWVLEQACRQAVIWYEKGHRLHLSINISVTQFKQADFIKRVNHILAVTKARGELLIFEITESVAILDAEMVYKVLNQLRELGIRIAIDDFGTGYSSLNYLNRFPISTLKIDKSFIDHIAESYEDRQIVSTIIGLAETIKASVIAEGVEEASQMEILQTLGCFYAQGYLFSKPLKPQDLEKKLLGDPVVPVI</sequence>
<dbReference type="Gene3D" id="3.30.70.270">
    <property type="match status" value="1"/>
</dbReference>
<feature type="transmembrane region" description="Helical" evidence="1">
    <location>
        <begin position="201"/>
        <end position="219"/>
    </location>
</feature>
<feature type="transmembrane region" description="Helical" evidence="1">
    <location>
        <begin position="166"/>
        <end position="189"/>
    </location>
</feature>
<dbReference type="Gene3D" id="3.20.20.450">
    <property type="entry name" value="EAL domain"/>
    <property type="match status" value="1"/>
</dbReference>
<dbReference type="PROSITE" id="PS50887">
    <property type="entry name" value="GGDEF"/>
    <property type="match status" value="1"/>
</dbReference>
<keyword evidence="1" id="KW-0472">Membrane</keyword>
<dbReference type="CDD" id="cd01948">
    <property type="entry name" value="EAL"/>
    <property type="match status" value="1"/>
</dbReference>
<feature type="domain" description="EAL" evidence="2">
    <location>
        <begin position="528"/>
        <end position="781"/>
    </location>
</feature>
<dbReference type="SMART" id="SM00052">
    <property type="entry name" value="EAL"/>
    <property type="match status" value="1"/>
</dbReference>
<dbReference type="InterPro" id="IPR025152">
    <property type="entry name" value="DUF4084"/>
</dbReference>
<evidence type="ECO:0000313" key="4">
    <source>
        <dbReference type="EMBL" id="MED1204618.1"/>
    </source>
</evidence>
<dbReference type="Pfam" id="PF00990">
    <property type="entry name" value="GGDEF"/>
    <property type="match status" value="1"/>
</dbReference>
<evidence type="ECO:0000259" key="3">
    <source>
        <dbReference type="PROSITE" id="PS50887"/>
    </source>
</evidence>
<feature type="transmembrane region" description="Helical" evidence="1">
    <location>
        <begin position="305"/>
        <end position="326"/>
    </location>
</feature>
<dbReference type="Pfam" id="PF00563">
    <property type="entry name" value="EAL"/>
    <property type="match status" value="1"/>
</dbReference>
<dbReference type="InterPro" id="IPR001633">
    <property type="entry name" value="EAL_dom"/>
</dbReference>
<dbReference type="CDD" id="cd01949">
    <property type="entry name" value="GGDEF"/>
    <property type="match status" value="1"/>
</dbReference>
<keyword evidence="5" id="KW-1185">Reference proteome</keyword>
<feature type="transmembrane region" description="Helical" evidence="1">
    <location>
        <begin position="280"/>
        <end position="299"/>
    </location>
</feature>
<feature type="transmembrane region" description="Helical" evidence="1">
    <location>
        <begin position="34"/>
        <end position="55"/>
    </location>
</feature>
<evidence type="ECO:0000259" key="2">
    <source>
        <dbReference type="PROSITE" id="PS50883"/>
    </source>
</evidence>
<reference evidence="4 5" key="1">
    <citation type="submission" date="2023-03" db="EMBL/GenBank/DDBJ databases">
        <title>Bacillus Genome Sequencing.</title>
        <authorList>
            <person name="Dunlap C."/>
        </authorList>
    </citation>
    <scope>NUCLEOTIDE SEQUENCE [LARGE SCALE GENOMIC DNA]</scope>
    <source>
        <strain evidence="4 5">B-23453</strain>
    </source>
</reference>
<feature type="transmembrane region" description="Helical" evidence="1">
    <location>
        <begin position="67"/>
        <end position="86"/>
    </location>
</feature>
<evidence type="ECO:0000256" key="1">
    <source>
        <dbReference type="SAM" id="Phobius"/>
    </source>
</evidence>
<dbReference type="SUPFAM" id="SSF141868">
    <property type="entry name" value="EAL domain-like"/>
    <property type="match status" value="1"/>
</dbReference>
<gene>
    <name evidence="4" type="ORF">P4T90_16350</name>
</gene>
<evidence type="ECO:0000313" key="5">
    <source>
        <dbReference type="Proteomes" id="UP001341444"/>
    </source>
</evidence>
<feature type="transmembrane region" description="Helical" evidence="1">
    <location>
        <begin position="135"/>
        <end position="154"/>
    </location>
</feature>
<feature type="domain" description="GGDEF" evidence="3">
    <location>
        <begin position="387"/>
        <end position="519"/>
    </location>
</feature>
<dbReference type="EMBL" id="JARMAB010000025">
    <property type="protein sequence ID" value="MED1204618.1"/>
    <property type="molecule type" value="Genomic_DNA"/>
</dbReference>
<dbReference type="InterPro" id="IPR029787">
    <property type="entry name" value="Nucleotide_cyclase"/>
</dbReference>
<name>A0ABU6MJT4_9BACI</name>
<dbReference type="Proteomes" id="UP001341444">
    <property type="component" value="Unassembled WGS sequence"/>
</dbReference>
<dbReference type="SMART" id="SM00267">
    <property type="entry name" value="GGDEF"/>
    <property type="match status" value="1"/>
</dbReference>
<keyword evidence="1" id="KW-1133">Transmembrane helix</keyword>
<dbReference type="InterPro" id="IPR035919">
    <property type="entry name" value="EAL_sf"/>
</dbReference>
<keyword evidence="1" id="KW-0812">Transmembrane</keyword>
<dbReference type="PANTHER" id="PTHR44757">
    <property type="entry name" value="DIGUANYLATE CYCLASE DGCP"/>
    <property type="match status" value="1"/>
</dbReference>
<dbReference type="RefSeq" id="WP_066268193.1">
    <property type="nucleotide sequence ID" value="NZ_JARMAB010000025.1"/>
</dbReference>
<dbReference type="Pfam" id="PF13321">
    <property type="entry name" value="DUF4084"/>
    <property type="match status" value="1"/>
</dbReference>
<dbReference type="InterPro" id="IPR043128">
    <property type="entry name" value="Rev_trsase/Diguanyl_cyclase"/>
</dbReference>
<dbReference type="InterPro" id="IPR000160">
    <property type="entry name" value="GGDEF_dom"/>
</dbReference>
<accession>A0ABU6MJT4</accession>
<dbReference type="PROSITE" id="PS50883">
    <property type="entry name" value="EAL"/>
    <property type="match status" value="1"/>
</dbReference>
<protein>
    <submittedName>
        <fullName evidence="4">DUF4084 domain-containing protein</fullName>
    </submittedName>
</protein>
<organism evidence="4 5">
    <name type="scientific">Heyndrickxia acidicola</name>
    <dbReference type="NCBI Taxonomy" id="209389"/>
    <lineage>
        <taxon>Bacteria</taxon>
        <taxon>Bacillati</taxon>
        <taxon>Bacillota</taxon>
        <taxon>Bacilli</taxon>
        <taxon>Bacillales</taxon>
        <taxon>Bacillaceae</taxon>
        <taxon>Heyndrickxia</taxon>
    </lineage>
</organism>
<dbReference type="InterPro" id="IPR052155">
    <property type="entry name" value="Biofilm_reg_signaling"/>
</dbReference>
<comment type="caution">
    <text evidence="4">The sequence shown here is derived from an EMBL/GenBank/DDBJ whole genome shotgun (WGS) entry which is preliminary data.</text>
</comment>